<dbReference type="InterPro" id="IPR032675">
    <property type="entry name" value="LRR_dom_sf"/>
</dbReference>
<evidence type="ECO:0000313" key="2">
    <source>
        <dbReference type="EMBL" id="SCU80605.1"/>
    </source>
</evidence>
<protein>
    <submittedName>
        <fullName evidence="2">LAMI_0B03114g1_1</fullName>
    </submittedName>
</protein>
<proteinExistence type="predicted"/>
<reference evidence="2 3" key="1">
    <citation type="submission" date="2016-03" db="EMBL/GenBank/DDBJ databases">
        <authorList>
            <person name="Devillers H."/>
        </authorList>
    </citation>
    <scope>NUCLEOTIDE SEQUENCE [LARGE SCALE GENOMIC DNA]</scope>
    <source>
        <strain evidence="2">CBS 11717</strain>
    </source>
</reference>
<dbReference type="AlphaFoldDB" id="A0A1G4IUI2"/>
<gene>
    <name evidence="2" type="ORF">LAMI_0B03114G</name>
</gene>
<dbReference type="Proteomes" id="UP000191024">
    <property type="component" value="Chromosome B"/>
</dbReference>
<dbReference type="EMBL" id="LT598464">
    <property type="protein sequence ID" value="SCU80605.1"/>
    <property type="molecule type" value="Genomic_DNA"/>
</dbReference>
<dbReference type="SUPFAM" id="SSF52047">
    <property type="entry name" value="RNI-like"/>
    <property type="match status" value="1"/>
</dbReference>
<evidence type="ECO:0000256" key="1">
    <source>
        <dbReference type="SAM" id="MobiDB-lite"/>
    </source>
</evidence>
<organism evidence="2 3">
    <name type="scientific">Lachancea mirantina</name>
    <dbReference type="NCBI Taxonomy" id="1230905"/>
    <lineage>
        <taxon>Eukaryota</taxon>
        <taxon>Fungi</taxon>
        <taxon>Dikarya</taxon>
        <taxon>Ascomycota</taxon>
        <taxon>Saccharomycotina</taxon>
        <taxon>Saccharomycetes</taxon>
        <taxon>Saccharomycetales</taxon>
        <taxon>Saccharomycetaceae</taxon>
        <taxon>Lachancea</taxon>
    </lineage>
</organism>
<dbReference type="OrthoDB" id="9994419at2759"/>
<keyword evidence="3" id="KW-1185">Reference proteome</keyword>
<dbReference type="PANTHER" id="PTHR13318:SF95">
    <property type="entry name" value="F-BOX PROTEIN YLR352W"/>
    <property type="match status" value="1"/>
</dbReference>
<dbReference type="PANTHER" id="PTHR13318">
    <property type="entry name" value="PARTNER OF PAIRED, ISOFORM B-RELATED"/>
    <property type="match status" value="1"/>
</dbReference>
<evidence type="ECO:0000313" key="3">
    <source>
        <dbReference type="Proteomes" id="UP000191024"/>
    </source>
</evidence>
<dbReference type="Gene3D" id="3.80.10.10">
    <property type="entry name" value="Ribonuclease Inhibitor"/>
    <property type="match status" value="1"/>
</dbReference>
<dbReference type="GO" id="GO:0019005">
    <property type="term" value="C:SCF ubiquitin ligase complex"/>
    <property type="evidence" value="ECO:0007669"/>
    <property type="project" value="TreeGrafter"/>
</dbReference>
<sequence length="720" mass="82894">MLPPEIIYQILSHQFHDIMSNDYPSGPEKFSSNIQIFLRSNLTVNKTFYHVCKVLCYRYVSFTSARGFNKLLETLRQNSKLVHYVQVVDFEELTSIGLGRTGEMNKNIKNLTSDTLLEFLQLTGKNLREFLASEHIQGDMDERIIRVLLSGENALSVFDLCGCSRRDFSEAFQNAVDRLYRNGEIIAYNYQLTCLGLHECSVISSHTLGKLLKVLPELQKLDLGRTSIDDHTLINDLPHLKNLTHLSLAMCSQLTPRGVLEFFSYHPSATDENNLATFQWLNLQVHPHSSSWTDTQTNFLLRKLCRYGHNKTLQYLNIGGMPLHQSDDSSVVKTSYYWKCQSGLATIKWNFPKLKALSIRDNDIPVPDLVHFLSVPQRMEDDLDFKPPRLKFLNVANNAYVNRWSIQDPILLTCSETLSSLELSFEPWQQIEASNSRHEIVGRMTKPGSFIQDFSTAEMVKWRCFIDSAYGRRYWLYKTDPYLNREDLDSFANITRYDSEGNRIIDIVRQPDFLKFAQNKIMLGCGIVSQSSIRRNLEYRDVKPQISRFFDRDGKISSGTQPVAITVPPMAPGGWLIMENEEWQAPNSASLLPASSDNEDARSESPARASSRGLYWDRSIPDLPQYLTTHESDADYMEMPELQRRRSQLSLLGFRAHKKHSVVSSSLFNERFLNSSSNDTLINKRDNLSEAYRKHIDVAEEYEVFGCIERGIYRYYSLKV</sequence>
<feature type="region of interest" description="Disordered" evidence="1">
    <location>
        <begin position="589"/>
        <end position="608"/>
    </location>
</feature>
<dbReference type="GO" id="GO:0031146">
    <property type="term" value="P:SCF-dependent proteasomal ubiquitin-dependent protein catabolic process"/>
    <property type="evidence" value="ECO:0007669"/>
    <property type="project" value="TreeGrafter"/>
</dbReference>
<dbReference type="STRING" id="1230905.A0A1G4IUI2"/>
<accession>A0A1G4IUI2</accession>
<name>A0A1G4IUI2_9SACH</name>